<dbReference type="Proteomes" id="UP000319160">
    <property type="component" value="Unassembled WGS sequence"/>
</dbReference>
<dbReference type="EMBL" id="VFLP01000013">
    <property type="protein sequence ID" value="TRX96071.1"/>
    <property type="molecule type" value="Genomic_DNA"/>
</dbReference>
<dbReference type="Gene3D" id="3.90.25.10">
    <property type="entry name" value="UDP-galactose 4-epimerase, domain 1"/>
    <property type="match status" value="1"/>
</dbReference>
<reference evidence="5" key="1">
    <citation type="submission" date="2019-06" db="EMBL/GenBank/DDBJ databases">
        <title>Draft genome sequence of the griseofulvin-producing fungus Xylaria cubensis strain G536.</title>
        <authorList>
            <person name="Mead M.E."/>
            <person name="Raja H.A."/>
            <person name="Steenwyk J.L."/>
            <person name="Knowles S.L."/>
            <person name="Oberlies N.H."/>
            <person name="Rokas A."/>
        </authorList>
    </citation>
    <scope>NUCLEOTIDE SEQUENCE [LARGE SCALE GENOMIC DNA]</scope>
    <source>
        <strain evidence="5">G536</strain>
    </source>
</reference>
<dbReference type="PANTHER" id="PTHR42748">
    <property type="entry name" value="NITROGEN METABOLITE REPRESSION PROTEIN NMRA FAMILY MEMBER"/>
    <property type="match status" value="1"/>
</dbReference>
<dbReference type="SUPFAM" id="SSF51735">
    <property type="entry name" value="NAD(P)-binding Rossmann-fold domains"/>
    <property type="match status" value="1"/>
</dbReference>
<proteinExistence type="inferred from homology"/>
<dbReference type="OrthoDB" id="3358371at2759"/>
<dbReference type="InterPro" id="IPR051164">
    <property type="entry name" value="NmrA-like_oxidored"/>
</dbReference>
<protein>
    <recommendedName>
        <fullName evidence="3">NmrA-like domain-containing protein</fullName>
    </recommendedName>
</protein>
<dbReference type="InterPro" id="IPR008030">
    <property type="entry name" value="NmrA-like"/>
</dbReference>
<evidence type="ECO:0000256" key="2">
    <source>
        <dbReference type="ARBA" id="ARBA00022857"/>
    </source>
</evidence>
<organism evidence="4 5">
    <name type="scientific">Xylaria flabelliformis</name>
    <dbReference type="NCBI Taxonomy" id="2512241"/>
    <lineage>
        <taxon>Eukaryota</taxon>
        <taxon>Fungi</taxon>
        <taxon>Dikarya</taxon>
        <taxon>Ascomycota</taxon>
        <taxon>Pezizomycotina</taxon>
        <taxon>Sordariomycetes</taxon>
        <taxon>Xylariomycetidae</taxon>
        <taxon>Xylariales</taxon>
        <taxon>Xylariaceae</taxon>
        <taxon>Xylaria</taxon>
    </lineage>
</organism>
<dbReference type="Gene3D" id="3.40.50.720">
    <property type="entry name" value="NAD(P)-binding Rossmann-like Domain"/>
    <property type="match status" value="1"/>
</dbReference>
<dbReference type="STRING" id="2512241.A0A553I791"/>
<dbReference type="Pfam" id="PF05368">
    <property type="entry name" value="NmrA"/>
    <property type="match status" value="1"/>
</dbReference>
<dbReference type="AlphaFoldDB" id="A0A553I791"/>
<keyword evidence="2" id="KW-0521">NADP</keyword>
<comment type="similarity">
    <text evidence="1">Belongs to the NmrA-type oxidoreductase family.</text>
</comment>
<dbReference type="CDD" id="cd05251">
    <property type="entry name" value="NmrA_like_SDR_a"/>
    <property type="match status" value="1"/>
</dbReference>
<evidence type="ECO:0000256" key="1">
    <source>
        <dbReference type="ARBA" id="ARBA00006328"/>
    </source>
</evidence>
<keyword evidence="5" id="KW-1185">Reference proteome</keyword>
<evidence type="ECO:0000313" key="5">
    <source>
        <dbReference type="Proteomes" id="UP000319160"/>
    </source>
</evidence>
<gene>
    <name evidence="4" type="ORF">FHL15_003213</name>
</gene>
<name>A0A553I791_9PEZI</name>
<dbReference type="PANTHER" id="PTHR42748:SF31">
    <property type="entry name" value="NMRA-LIKE DOMAIN-CONTAINING PROTEIN-RELATED"/>
    <property type="match status" value="1"/>
</dbReference>
<dbReference type="GO" id="GO:0005634">
    <property type="term" value="C:nucleus"/>
    <property type="evidence" value="ECO:0007669"/>
    <property type="project" value="TreeGrafter"/>
</dbReference>
<sequence length="308" mass="34078">MVKLLTVFGVTGQQGGALVNYILENPALFADFSLRGVTRDATKPAATALRGRGVDIVEADLNIPSTLAKAVAGSHAVFSITNFWEKASVTVEISQGKAIADAAVAAGANQIIWSSLPSVSEMTGGRITSMKHFDSKAEVERYIRTLDIRSMFFMPGWFMQNYSNIMRPRLQGDDGTYVLAQPFESTSQLPLIDIQDTGKFIAPALLDPEYYHGKRFTCATAFYTIDEIADTWTKVTGKKVKLVQPESTDEYTGLTEKQKKEANSAGLLAEYGYYGPTGNDDLAWTLKQIKGKLRTWEEFVRDNEPWFL</sequence>
<dbReference type="InterPro" id="IPR036291">
    <property type="entry name" value="NAD(P)-bd_dom_sf"/>
</dbReference>
<comment type="caution">
    <text evidence="4">The sequence shown here is derived from an EMBL/GenBank/DDBJ whole genome shotgun (WGS) entry which is preliminary data.</text>
</comment>
<evidence type="ECO:0000259" key="3">
    <source>
        <dbReference type="Pfam" id="PF05368"/>
    </source>
</evidence>
<evidence type="ECO:0000313" key="4">
    <source>
        <dbReference type="EMBL" id="TRX96071.1"/>
    </source>
</evidence>
<feature type="domain" description="NmrA-like" evidence="3">
    <location>
        <begin position="3"/>
        <end position="299"/>
    </location>
</feature>
<accession>A0A553I791</accession>